<dbReference type="EMBL" id="FQVN01000002">
    <property type="protein sequence ID" value="SHF16630.1"/>
    <property type="molecule type" value="Genomic_DNA"/>
</dbReference>
<name>A0A1M4ZF40_STRHI</name>
<protein>
    <submittedName>
        <fullName evidence="1">S-formylglutathione hydrolase FrmB</fullName>
    </submittedName>
</protein>
<organism evidence="1 2">
    <name type="scientific">Streptoalloteichus hindustanus</name>
    <dbReference type="NCBI Taxonomy" id="2017"/>
    <lineage>
        <taxon>Bacteria</taxon>
        <taxon>Bacillati</taxon>
        <taxon>Actinomycetota</taxon>
        <taxon>Actinomycetes</taxon>
        <taxon>Pseudonocardiales</taxon>
        <taxon>Pseudonocardiaceae</taxon>
        <taxon>Streptoalloteichus</taxon>
    </lineage>
</organism>
<dbReference type="InterPro" id="IPR050583">
    <property type="entry name" value="Mycobacterial_A85_antigen"/>
</dbReference>
<gene>
    <name evidence="1" type="ORF">SAMN05444320_102716</name>
</gene>
<evidence type="ECO:0000313" key="2">
    <source>
        <dbReference type="Proteomes" id="UP000184501"/>
    </source>
</evidence>
<dbReference type="Proteomes" id="UP000184501">
    <property type="component" value="Unassembled WGS sequence"/>
</dbReference>
<dbReference type="Gene3D" id="3.40.50.1820">
    <property type="entry name" value="alpha/beta hydrolase"/>
    <property type="match status" value="1"/>
</dbReference>
<dbReference type="PANTHER" id="PTHR48098">
    <property type="entry name" value="ENTEROCHELIN ESTERASE-RELATED"/>
    <property type="match status" value="1"/>
</dbReference>
<keyword evidence="2" id="KW-1185">Reference proteome</keyword>
<dbReference type="GO" id="GO:0016787">
    <property type="term" value="F:hydrolase activity"/>
    <property type="evidence" value="ECO:0007669"/>
    <property type="project" value="UniProtKB-KW"/>
</dbReference>
<keyword evidence="1" id="KW-0378">Hydrolase</keyword>
<evidence type="ECO:0000313" key="1">
    <source>
        <dbReference type="EMBL" id="SHF16630.1"/>
    </source>
</evidence>
<dbReference type="GO" id="GO:0016747">
    <property type="term" value="F:acyltransferase activity, transferring groups other than amino-acyl groups"/>
    <property type="evidence" value="ECO:0007669"/>
    <property type="project" value="TreeGrafter"/>
</dbReference>
<dbReference type="InterPro" id="IPR029058">
    <property type="entry name" value="AB_hydrolase_fold"/>
</dbReference>
<dbReference type="InterPro" id="IPR000801">
    <property type="entry name" value="Esterase-like"/>
</dbReference>
<dbReference type="RefSeq" id="WP_073480896.1">
    <property type="nucleotide sequence ID" value="NZ_FQVN01000002.1"/>
</dbReference>
<dbReference type="OrthoDB" id="4510758at2"/>
<accession>A0A1M4ZF40</accession>
<dbReference type="PANTHER" id="PTHR48098:SF1">
    <property type="entry name" value="DIACYLGLYCEROL ACYLTRANSFERASE_MYCOLYLTRANSFERASE AG85A"/>
    <property type="match status" value="1"/>
</dbReference>
<dbReference type="AlphaFoldDB" id="A0A1M4ZF40"/>
<dbReference type="STRING" id="2017.SAMN05444320_102716"/>
<dbReference type="Pfam" id="PF00756">
    <property type="entry name" value="Esterase"/>
    <property type="match status" value="1"/>
</dbReference>
<proteinExistence type="predicted"/>
<reference evidence="1 2" key="1">
    <citation type="submission" date="2016-11" db="EMBL/GenBank/DDBJ databases">
        <authorList>
            <person name="Jaros S."/>
            <person name="Januszkiewicz K."/>
            <person name="Wedrychowicz H."/>
        </authorList>
    </citation>
    <scope>NUCLEOTIDE SEQUENCE [LARGE SCALE GENOMIC DNA]</scope>
    <source>
        <strain evidence="1 2">DSM 44523</strain>
    </source>
</reference>
<dbReference type="SUPFAM" id="SSF53474">
    <property type="entry name" value="alpha/beta-Hydrolases"/>
    <property type="match status" value="1"/>
</dbReference>
<sequence>MVVRQRGRVHGVLLALAVALTAVFPGTGLAETEPGAVADDGARVVRATRAEGRALDLEIASPALGATGVVRLLLPAGWAEQPHRTWPTLWLLHGCCEPADYRAWTQFTDVAEFTASLPVLVVMPTGGRAGMYSPWWNFGRGGPPDWERFHVTEVRQILERGYRAGTRRAVAGLSVGGFGAMHYAFRHPDLFAAAASYSGLLNTLAPTVPEVIKGILIREGFHNWAGLWGDEHRNRTLWTSHNPHDNVDRLRGKALYVSSGNGLPGPFDPPYRLDALESAAYASSRDFTGELRANGIEVTTDYGNGSHSWPYWDQALRRSWPVLARGLGL</sequence>